<name>A0ABN9XT76_9DINO</name>
<feature type="non-terminal residue" evidence="3">
    <location>
        <position position="2128"/>
    </location>
</feature>
<keyword evidence="4" id="KW-1185">Reference proteome</keyword>
<feature type="compositionally biased region" description="Basic and acidic residues" evidence="2">
    <location>
        <begin position="578"/>
        <end position="587"/>
    </location>
</feature>
<feature type="compositionally biased region" description="Basic and acidic residues" evidence="2">
    <location>
        <begin position="304"/>
        <end position="318"/>
    </location>
</feature>
<evidence type="ECO:0000256" key="2">
    <source>
        <dbReference type="SAM" id="MobiDB-lite"/>
    </source>
</evidence>
<protein>
    <submittedName>
        <fullName evidence="3">Uncharacterized protein</fullName>
    </submittedName>
</protein>
<accession>A0ABN9XT76</accession>
<feature type="compositionally biased region" description="Basic residues" evidence="2">
    <location>
        <begin position="287"/>
        <end position="303"/>
    </location>
</feature>
<reference evidence="3" key="1">
    <citation type="submission" date="2023-10" db="EMBL/GenBank/DDBJ databases">
        <authorList>
            <person name="Chen Y."/>
            <person name="Shah S."/>
            <person name="Dougan E. K."/>
            <person name="Thang M."/>
            <person name="Chan C."/>
        </authorList>
    </citation>
    <scope>NUCLEOTIDE SEQUENCE [LARGE SCALE GENOMIC DNA]</scope>
</reference>
<keyword evidence="1" id="KW-0175">Coiled coil</keyword>
<feature type="region of interest" description="Disordered" evidence="2">
    <location>
        <begin position="2059"/>
        <end position="2087"/>
    </location>
</feature>
<feature type="coiled-coil region" evidence="1">
    <location>
        <begin position="957"/>
        <end position="984"/>
    </location>
</feature>
<dbReference type="Proteomes" id="UP001189429">
    <property type="component" value="Unassembled WGS sequence"/>
</dbReference>
<dbReference type="PANTHER" id="PTHR11439:SF467">
    <property type="entry name" value="INTEGRASE CATALYTIC DOMAIN-CONTAINING PROTEIN"/>
    <property type="match status" value="1"/>
</dbReference>
<feature type="region of interest" description="Disordered" evidence="2">
    <location>
        <begin position="1988"/>
        <end position="2009"/>
    </location>
</feature>
<gene>
    <name evidence="3" type="ORF">PCOR1329_LOCUS79457</name>
</gene>
<comment type="caution">
    <text evidence="3">The sequence shown here is derived from an EMBL/GenBank/DDBJ whole genome shotgun (WGS) entry which is preliminary data.</text>
</comment>
<sequence length="2128" mass="230510">MVNAEGCARAKQVKLVTEMINRGSQSRYVQETWVPQSDVFVTDAVSSGDGWELLEPVVHSSWRSIARSLRKLFRCSGSAGWQRLYREWRHPRGNLGRRLSWTRVRLGKPDVFTGEEHKWNDWKVIFKDNMKQASQQLCCILLLLCWQHPLTTIVNAGENEGFQAWRKLVEYYEPTARSRIAGQVLNLQNFAFTGDVEDRLALFERELLRYEQISGEAISASMRTGIVFRQLEESPLRQRLLLNATRLVEWPDFRRDLTEICRAQSAIAPVLVPMDLSAFTRGDGKGKSRGGGKGKSKAGGKGKSKGDSKGKSKSDGKGRTGSKAHGQQLGPLCWGCGGRGRARRDCPSKSRGAVASMEQTLARIDASQLMSTTTQSDSYPFANLHSLIIDDPEPDKADGVHSAIGVALVLSMILGNSDAEEDELNGILRVGTDSYAAASVLPRVSCADYLVREGGEAISCKTASGHCVSDEGEKHLVGTMPGASQARAAKFRVADVSKPLLSVAEMVDSGHLLVFDSEGGQDMSYACHRASRDVVKFCRRNKVYEMDVHVDPCAPEVCPVEVAGPEPPRGEAGQSGPAHEEVSEGPRVRPARGPAAPTEAERRAVHEVLHEPYRAWCRECVSGRGLSAGHQTKDRQESAFAVVGIDNGYLGDLEDASPLLIGKGPKQRWFHASTVPSKGAQRPWPAKSWSKRQASAGHKRFVFRSDGEAPLVALKTRVGAKLEEEHGVVAVPEESAVGDSQGNGLAEHAVGDLHGVSVGIERPVTPWMVEFAAMSINLGRRGAGGRTAWVLRRGRPFNGDLACFSEKDELLAGLYLGPALRTGEVYIGTELGVLRARAFKRLAIDQRAEKDLLNSLVGKPWAPVPTDVAIDEVPVAIEIRAPVLVQVAPAGDPLAPVPEAEDLLPRAPRVGRPSTGPRAVYIRKDVEIAKYGITPGCYGCAAILGGARAQAHVAECRARIEQVMQDDDEAKQRLEDARERERHRVDVAGLVRPEGGSSGSGGPAPAQQVQPAAEAAAAADVAMAPALRDPGDDDMQEEVGALLLSLGCSGRKADVMEVICPNRLVGFAPLFGLVHGGSFDLRVGWGLTDRQQQRRCRELIEHCEVHFILGSPRCAPFSMLKYLIKGAEMQREVCAIECENLDLDIVKNVMAVPGVEVGRCDQCVFGLVVADARGDRLAKKPTGWMSNNKGVLEEVCKRCPNDAGVGIGHEHSTFVGRNMRVAERHRVKLLRAILRGLHRHLGNKKVLALAALDGGPNVDDEEISLEDFVGGWRDTLKTEFYDDLAGLPLDPALVKAARRLEMDFMAQLDVWVYAKDEDCYRELGRKPLSVRWVDIDKGDADRPDCRSRIVVQETKAQSTIAGDDIGAVFAPTPPLGCLRLISSMVMSSDPSEGRVHPMSQEVGACGLLRVALYGARDAGQNFELATAGAVVGAGCDQSAFSPCVCCREDLQVSFFRRGGDFVLEGSRGGAESIRETLKTKFIVMDWGVLGPEPTDSKEIARLSRVVRRRDRWGQGGEAIECEACPRHAQILHAQLGMDPHATKSLSTPGVGQKLTPEVEQELNEHEAAECRSACMRLGYLALDRPEVQFAAKECARGMQNPKERHFRLLKRAGRLLIRGRRAIWGWGRQRTPAVLDIYSDTDWAGCPITRRSASSVVVEHGQHLIVAASTTRISMSMSSGEAEFDGCMRAAGRAIGMQSLCQGLGREAGLRIWSDSAAALGIMQRRGCGKVRRLETPTLWVQKALKDGRFQLAKVSGKANLADLGAKILHQAAMLRALKMMNVELSDAPLANSLQAGVAGSSTPALLLCTRLGASGQSPIGKVIELLSSLEAQIQKEGEESAKLNSEKEGWCKDTAVNLGFEIKTGSGKVEELKAAIGKEAATVSSLASRVEDLVATIAKDDKDLAAATKIRNAESSDFVAEEHELTDTISALQRAIDILQREMSKSGGAAFVQVKSAASVIQALQALVKASAFSAADANTLTSFVQSRQEAEDNDEEPGAPEAATYKSKSGSIVDVLEDLLDKANEQLDAARKKETSARHNFEMLAQSLKDEIKFSTKDMDEAKKSSASSSEAKSEAEGALAATSKDLAGDKAALEELKKDCATHADDYAAEVKSRAEELKAVQDRA</sequence>
<feature type="region of interest" description="Disordered" evidence="2">
    <location>
        <begin position="281"/>
        <end position="326"/>
    </location>
</feature>
<evidence type="ECO:0000313" key="3">
    <source>
        <dbReference type="EMBL" id="CAK0903034.1"/>
    </source>
</evidence>
<dbReference type="EMBL" id="CAUYUJ010021158">
    <property type="protein sequence ID" value="CAK0903034.1"/>
    <property type="molecule type" value="Genomic_DNA"/>
</dbReference>
<evidence type="ECO:0000256" key="1">
    <source>
        <dbReference type="SAM" id="Coils"/>
    </source>
</evidence>
<feature type="region of interest" description="Disordered" evidence="2">
    <location>
        <begin position="564"/>
        <end position="600"/>
    </location>
</feature>
<proteinExistence type="predicted"/>
<feature type="compositionally biased region" description="Low complexity" evidence="2">
    <location>
        <begin position="1003"/>
        <end position="1015"/>
    </location>
</feature>
<organism evidence="3 4">
    <name type="scientific">Prorocentrum cordatum</name>
    <dbReference type="NCBI Taxonomy" id="2364126"/>
    <lineage>
        <taxon>Eukaryota</taxon>
        <taxon>Sar</taxon>
        <taxon>Alveolata</taxon>
        <taxon>Dinophyceae</taxon>
        <taxon>Prorocentrales</taxon>
        <taxon>Prorocentraceae</taxon>
        <taxon>Prorocentrum</taxon>
    </lineage>
</organism>
<evidence type="ECO:0000313" key="4">
    <source>
        <dbReference type="Proteomes" id="UP001189429"/>
    </source>
</evidence>
<dbReference type="PANTHER" id="PTHR11439">
    <property type="entry name" value="GAG-POL-RELATED RETROTRANSPOSON"/>
    <property type="match status" value="1"/>
</dbReference>
<feature type="region of interest" description="Disordered" evidence="2">
    <location>
        <begin position="990"/>
        <end position="1015"/>
    </location>
</feature>